<evidence type="ECO:0000313" key="2">
    <source>
        <dbReference type="EMBL" id="MYL32786.1"/>
    </source>
</evidence>
<evidence type="ECO:0000313" key="3">
    <source>
        <dbReference type="Proteomes" id="UP000468638"/>
    </source>
</evidence>
<organism evidence="2 3">
    <name type="scientific">Pontibacillus yanchengensis</name>
    <dbReference type="NCBI Taxonomy" id="462910"/>
    <lineage>
        <taxon>Bacteria</taxon>
        <taxon>Bacillati</taxon>
        <taxon>Bacillota</taxon>
        <taxon>Bacilli</taxon>
        <taxon>Bacillales</taxon>
        <taxon>Bacillaceae</taxon>
        <taxon>Pontibacillus</taxon>
    </lineage>
</organism>
<protein>
    <submittedName>
        <fullName evidence="2">Uncharacterized protein</fullName>
    </submittedName>
</protein>
<dbReference type="EMBL" id="WMEQ01000002">
    <property type="protein sequence ID" value="MYL32786.1"/>
    <property type="molecule type" value="Genomic_DNA"/>
</dbReference>
<name>A0A6I4ZVL8_9BACI</name>
<accession>A0A6I4ZVL8</accession>
<dbReference type="AlphaFoldDB" id="A0A6I4ZVL8"/>
<dbReference type="Proteomes" id="UP000468638">
    <property type="component" value="Unassembled WGS sequence"/>
</dbReference>
<dbReference type="RefSeq" id="WP_160909257.1">
    <property type="nucleotide sequence ID" value="NZ_WMEQ01000002.1"/>
</dbReference>
<proteinExistence type="predicted"/>
<gene>
    <name evidence="2" type="ORF">GLW05_04155</name>
</gene>
<keyword evidence="1" id="KW-0175">Coiled coil</keyword>
<evidence type="ECO:0000256" key="1">
    <source>
        <dbReference type="SAM" id="Coils"/>
    </source>
</evidence>
<dbReference type="OrthoDB" id="2705126at2"/>
<reference evidence="2 3" key="1">
    <citation type="submission" date="2019-11" db="EMBL/GenBank/DDBJ databases">
        <title>Genome sequences of 17 halophilic strains isolated from different environments.</title>
        <authorList>
            <person name="Furrow R.E."/>
        </authorList>
    </citation>
    <scope>NUCLEOTIDE SEQUENCE [LARGE SCALE GENOMIC DNA]</scope>
    <source>
        <strain evidence="2 3">22514_16_FS</strain>
    </source>
</reference>
<sequence>MGVAAKKIGTYQNGITRVEFEKSWVDLIDRVQIIDDKVSKKADEVVLTMVLAHRREIEQLQLEFLQLQKEIKTLQKQQKTLVEEKQKHINEKQPTKNKWWNWFQK</sequence>
<comment type="caution">
    <text evidence="2">The sequence shown here is derived from an EMBL/GenBank/DDBJ whole genome shotgun (WGS) entry which is preliminary data.</text>
</comment>
<feature type="coiled-coil region" evidence="1">
    <location>
        <begin position="50"/>
        <end position="91"/>
    </location>
</feature>